<dbReference type="AlphaFoldDB" id="A0A235BSS3"/>
<dbReference type="Pfam" id="PF13517">
    <property type="entry name" value="FG-GAP_3"/>
    <property type="match status" value="1"/>
</dbReference>
<gene>
    <name evidence="7" type="ORF">CH333_06115</name>
</gene>
<dbReference type="Gene3D" id="2.60.40.10">
    <property type="entry name" value="Immunoglobulins"/>
    <property type="match status" value="1"/>
</dbReference>
<evidence type="ECO:0000256" key="4">
    <source>
        <dbReference type="ARBA" id="ARBA00022989"/>
    </source>
</evidence>
<keyword evidence="3" id="KW-0732">Signal</keyword>
<evidence type="ECO:0000256" key="2">
    <source>
        <dbReference type="ARBA" id="ARBA00022692"/>
    </source>
</evidence>
<dbReference type="InterPro" id="IPR018391">
    <property type="entry name" value="PQQ_b-propeller_rpt"/>
</dbReference>
<dbReference type="InterPro" id="IPR026444">
    <property type="entry name" value="Secre_tail"/>
</dbReference>
<evidence type="ECO:0000256" key="5">
    <source>
        <dbReference type="ARBA" id="ARBA00023136"/>
    </source>
</evidence>
<dbReference type="SUPFAM" id="SSF69318">
    <property type="entry name" value="Integrin alpha N-terminal domain"/>
    <property type="match status" value="1"/>
</dbReference>
<dbReference type="Pfam" id="PF13360">
    <property type="entry name" value="PQQ_2"/>
    <property type="match status" value="1"/>
</dbReference>
<evidence type="ECO:0000259" key="6">
    <source>
        <dbReference type="Pfam" id="PF13360"/>
    </source>
</evidence>
<name>A0A235BSS3_UNCW3</name>
<evidence type="ECO:0000313" key="8">
    <source>
        <dbReference type="Proteomes" id="UP000215215"/>
    </source>
</evidence>
<feature type="domain" description="Pyrrolo-quinoline quinone repeat" evidence="6">
    <location>
        <begin position="353"/>
        <end position="425"/>
    </location>
</feature>
<organism evidence="7 8">
    <name type="scientific">candidate division WOR-3 bacterium JGI_Cruoil_03_44_89</name>
    <dbReference type="NCBI Taxonomy" id="1973748"/>
    <lineage>
        <taxon>Bacteria</taxon>
        <taxon>Bacteria division WOR-3</taxon>
    </lineage>
</organism>
<keyword evidence="5" id="KW-0472">Membrane</keyword>
<keyword evidence="4" id="KW-1133">Transmembrane helix</keyword>
<proteinExistence type="predicted"/>
<dbReference type="Gene3D" id="2.60.40.4070">
    <property type="match status" value="1"/>
</dbReference>
<evidence type="ECO:0000313" key="7">
    <source>
        <dbReference type="EMBL" id="OYD15261.1"/>
    </source>
</evidence>
<sequence>MHPPVYSFVGWCPGPKVGKHLRWKRERWLWRNNLHQGGENMKGIGFVLAVLVLLSFGVEAREEGDIIWSYFAQNDPWDWHHIRSIKNIPDVDGDTHEDVVAVSENDTLYCFSGETGNVIWRFVADPCFLQRGLISVPDLDGDGISDVVLGTIWGTRAVFAISGDSGETIWEYDTHIDAGGGWVYEVGPMGDITGDGIVEILAGAGMYASRAYLFNGTTGEKIWEHYLGMNAAVFGIREVGDLNGDSTPDVVITTGDTESGTNRVIALNGDDGSEIWNVGLACTGWTVVPIGDIDSDGAPDIAVGTGDGKVVGYSGASGMPLWTTSLGGAGIQITDLGILPDIDGNGFPELLPSGTGMNTFCCIDALAGDIIWSTPAVDQVFTSNAIPDISGDGVWDVAGGTGYINCRFYAIDGLTGDTLWQKDMSDNVESTWWIEDIDDNGYPDILAGLHDGWIYALSDGYVAERTPCILTAEIGGDADYRSFWVNGSWDDAGEYDDMWTAPMLQLKNDGVLPDTSTDDEIFTGVVELKMDSTHFYRWWTGSEDDPGSFLADGDSFRVLSSDTVAVPTLFVDPSGGGFNEWVICLAGDMNGWNDSADNLTRDYTEWSGMIELAAGNYEYKYTVMHSWSATYGYDESNPGIAAIPGSNIPFNAPSDGEYMFFFEDMDNSYGVYWRKDAALLSIESPPDTLTEISYIPKVTVENLGWTTEDFDVYCTIDGYVDTSEVDGLMPDSIEVVIFDEWTVPAVDTYTMEVVSRLPDDEVASNDTLRKTLTCLVGIGEHVNIPRRFFFSSASPNPTGGRVVINYGIPERSRVVIDVYSITGDRVRRLLDDVQNPGYGSVGWDLRDVNGGRLPSGVYFCRMLARDFIQTRKITVLR</sequence>
<dbReference type="InterPro" id="IPR013783">
    <property type="entry name" value="Ig-like_fold"/>
</dbReference>
<dbReference type="Proteomes" id="UP000215215">
    <property type="component" value="Unassembled WGS sequence"/>
</dbReference>
<dbReference type="InterPro" id="IPR028994">
    <property type="entry name" value="Integrin_alpha_N"/>
</dbReference>
<evidence type="ECO:0000256" key="1">
    <source>
        <dbReference type="ARBA" id="ARBA00004167"/>
    </source>
</evidence>
<dbReference type="SMART" id="SM00564">
    <property type="entry name" value="PQQ"/>
    <property type="match status" value="4"/>
</dbReference>
<comment type="subcellular location">
    <subcellularLocation>
        <location evidence="1">Membrane</location>
        <topology evidence="1">Single-pass membrane protein</topology>
    </subcellularLocation>
</comment>
<keyword evidence="2" id="KW-0812">Transmembrane</keyword>
<dbReference type="PANTHER" id="PTHR21419">
    <property type="match status" value="1"/>
</dbReference>
<dbReference type="InterPro" id="IPR002372">
    <property type="entry name" value="PQQ_rpt_dom"/>
</dbReference>
<dbReference type="InterPro" id="IPR014756">
    <property type="entry name" value="Ig_E-set"/>
</dbReference>
<dbReference type="NCBIfam" id="TIGR04183">
    <property type="entry name" value="Por_Secre_tail"/>
    <property type="match status" value="1"/>
</dbReference>
<dbReference type="InterPro" id="IPR013517">
    <property type="entry name" value="FG-GAP"/>
</dbReference>
<dbReference type="Gene3D" id="2.130.10.130">
    <property type="entry name" value="Integrin alpha, N-terminal"/>
    <property type="match status" value="1"/>
</dbReference>
<dbReference type="Gene3D" id="2.40.128.630">
    <property type="match status" value="2"/>
</dbReference>
<protein>
    <recommendedName>
        <fullName evidence="6">Pyrrolo-quinoline quinone repeat domain-containing protein</fullName>
    </recommendedName>
</protein>
<dbReference type="PANTHER" id="PTHR21419:SF30">
    <property type="entry name" value="IG-LIKE DOMAIN-CONTAINING PROTEIN"/>
    <property type="match status" value="1"/>
</dbReference>
<accession>A0A235BSS3</accession>
<dbReference type="SUPFAM" id="SSF81296">
    <property type="entry name" value="E set domains"/>
    <property type="match status" value="1"/>
</dbReference>
<dbReference type="InterPro" id="IPR045232">
    <property type="entry name" value="FAM234"/>
</dbReference>
<dbReference type="GO" id="GO:0016020">
    <property type="term" value="C:membrane"/>
    <property type="evidence" value="ECO:0007669"/>
    <property type="project" value="UniProtKB-SubCell"/>
</dbReference>
<evidence type="ECO:0000256" key="3">
    <source>
        <dbReference type="ARBA" id="ARBA00022729"/>
    </source>
</evidence>
<reference evidence="7 8" key="1">
    <citation type="submission" date="2017-07" db="EMBL/GenBank/DDBJ databases">
        <title>Recovery of genomes from metagenomes via a dereplication, aggregation, and scoring strategy.</title>
        <authorList>
            <person name="Sieber C.M."/>
            <person name="Probst A.J."/>
            <person name="Sharrar A."/>
            <person name="Thomas B.C."/>
            <person name="Hess M."/>
            <person name="Tringe S.G."/>
            <person name="Banfield J.F."/>
        </authorList>
    </citation>
    <scope>NUCLEOTIDE SEQUENCE [LARGE SCALE GENOMIC DNA]</scope>
    <source>
        <strain evidence="7">JGI_Cruoil_03_44_89</strain>
    </source>
</reference>
<comment type="caution">
    <text evidence="7">The sequence shown here is derived from an EMBL/GenBank/DDBJ whole genome shotgun (WGS) entry which is preliminary data.</text>
</comment>
<dbReference type="EMBL" id="NOZQ01000135">
    <property type="protein sequence ID" value="OYD15261.1"/>
    <property type="molecule type" value="Genomic_DNA"/>
</dbReference>